<sequence>MRRFGVTALLLLCAIAAQGGEYRYSLGVSGGILYSRGGDVLRFDPGTLYGGQIGFRLGERWYFYADMGYTKLTNNTSHAATETFGVITSATPIEAPMTRIGGSLHRLFLAPQNRFNLSMGIGGGAVIWKYTDPAVDTTFKVKGQRGQMVDFGASELFFSAGTKLIFRASDRISIHLAAQGDYLTGGGAEFDAAVDKARDRWLWSSTLSLNFHFGSVQRADKWPSDSAWKAPAAPRVKSAAPRTDSDNDGIPDDIDRCPSTPRGAVVDAYGCPIDSDRDGVPDGLDDCPGTPSDARGMVDVDGCPVDADFDGVPDYLDSCLGTPTGAAVNTIGCPIDSDKDGVPDGLDDCPNSLPGVAVDSRGCLDMSMFAKPMVFHIDYDPGGFEVDSKNKSRLEQLARVLAFVPELKLEINCYTDDIGTEADNLALSRKRALRIREYLIVYGVAADRLTANGRGETNFVASNQTADGRAKNRRAEITFYR</sequence>
<dbReference type="InterPro" id="IPR036737">
    <property type="entry name" value="OmpA-like_sf"/>
</dbReference>
<dbReference type="EMBL" id="PQAP01000064">
    <property type="protein sequence ID" value="PWB73114.1"/>
    <property type="molecule type" value="Genomic_DNA"/>
</dbReference>
<proteinExistence type="predicted"/>
<evidence type="ECO:0000256" key="1">
    <source>
        <dbReference type="ARBA" id="ARBA00022729"/>
    </source>
</evidence>
<comment type="caution">
    <text evidence="5">The sequence shown here is derived from an EMBL/GenBank/DDBJ whole genome shotgun (WGS) entry which is preliminary data.</text>
</comment>
<evidence type="ECO:0000313" key="5">
    <source>
        <dbReference type="EMBL" id="PWB73114.1"/>
    </source>
</evidence>
<evidence type="ECO:0000313" key="6">
    <source>
        <dbReference type="Proteomes" id="UP000250918"/>
    </source>
</evidence>
<reference evidence="5 6" key="1">
    <citation type="journal article" date="2018" name="ISME J.">
        <title>A methanotrophic archaeon couples anaerobic oxidation of methane to Fe(III) reduction.</title>
        <authorList>
            <person name="Cai C."/>
            <person name="Leu A.O."/>
            <person name="Xie G.J."/>
            <person name="Guo J."/>
            <person name="Feng Y."/>
            <person name="Zhao J.X."/>
            <person name="Tyson G.W."/>
            <person name="Yuan Z."/>
            <person name="Hu S."/>
        </authorList>
    </citation>
    <scope>NUCLEOTIDE SEQUENCE [LARGE SCALE GENOMIC DNA]</scope>
    <source>
        <strain evidence="5">FeB_12</strain>
    </source>
</reference>
<dbReference type="Gene3D" id="3.30.1330.60">
    <property type="entry name" value="OmpA-like domain"/>
    <property type="match status" value="1"/>
</dbReference>
<keyword evidence="1" id="KW-0732">Signal</keyword>
<evidence type="ECO:0000256" key="2">
    <source>
        <dbReference type="PROSITE-ProRule" id="PRU00473"/>
    </source>
</evidence>
<dbReference type="AlphaFoldDB" id="A0A855X1J7"/>
<dbReference type="Gene3D" id="4.10.1080.10">
    <property type="entry name" value="TSP type-3 repeat"/>
    <property type="match status" value="1"/>
</dbReference>
<name>A0A855X1J7_9BACT</name>
<dbReference type="GO" id="GO:0005509">
    <property type="term" value="F:calcium ion binding"/>
    <property type="evidence" value="ECO:0007669"/>
    <property type="project" value="InterPro"/>
</dbReference>
<dbReference type="Proteomes" id="UP000250918">
    <property type="component" value="Unassembled WGS sequence"/>
</dbReference>
<dbReference type="InterPro" id="IPR006665">
    <property type="entry name" value="OmpA-like"/>
</dbReference>
<dbReference type="PANTHER" id="PTHR30329:SF21">
    <property type="entry name" value="LIPOPROTEIN YIAD-RELATED"/>
    <property type="match status" value="1"/>
</dbReference>
<dbReference type="InterPro" id="IPR028974">
    <property type="entry name" value="TSP_type-3_rpt"/>
</dbReference>
<keyword evidence="2" id="KW-0472">Membrane</keyword>
<dbReference type="CDD" id="cd07185">
    <property type="entry name" value="OmpA_C-like"/>
    <property type="match status" value="1"/>
</dbReference>
<dbReference type="GO" id="GO:0016020">
    <property type="term" value="C:membrane"/>
    <property type="evidence" value="ECO:0007669"/>
    <property type="project" value="UniProtKB-UniRule"/>
</dbReference>
<dbReference type="GO" id="GO:0007155">
    <property type="term" value="P:cell adhesion"/>
    <property type="evidence" value="ECO:0007669"/>
    <property type="project" value="InterPro"/>
</dbReference>
<dbReference type="PANTHER" id="PTHR30329">
    <property type="entry name" value="STATOR ELEMENT OF FLAGELLAR MOTOR COMPLEX"/>
    <property type="match status" value="1"/>
</dbReference>
<dbReference type="Pfam" id="PF02412">
    <property type="entry name" value="TSP_3"/>
    <property type="match status" value="4"/>
</dbReference>
<evidence type="ECO:0000259" key="4">
    <source>
        <dbReference type="PROSITE" id="PS51123"/>
    </source>
</evidence>
<dbReference type="InterPro" id="IPR003367">
    <property type="entry name" value="Thrombospondin_3-like_rpt"/>
</dbReference>
<dbReference type="SUPFAM" id="SSF103088">
    <property type="entry name" value="OmpA-like"/>
    <property type="match status" value="1"/>
</dbReference>
<organism evidence="5 6">
    <name type="scientific">candidate division GN15 bacterium</name>
    <dbReference type="NCBI Taxonomy" id="2072418"/>
    <lineage>
        <taxon>Bacteria</taxon>
        <taxon>candidate division GN15</taxon>
    </lineage>
</organism>
<dbReference type="Pfam" id="PF00691">
    <property type="entry name" value="OmpA"/>
    <property type="match status" value="1"/>
</dbReference>
<accession>A0A855X1J7</accession>
<dbReference type="InterPro" id="IPR050330">
    <property type="entry name" value="Bact_OuterMem_StrucFunc"/>
</dbReference>
<dbReference type="PROSITE" id="PS51123">
    <property type="entry name" value="OMPA_2"/>
    <property type="match status" value="1"/>
</dbReference>
<protein>
    <recommendedName>
        <fullName evidence="4">OmpA-like domain-containing protein</fullName>
    </recommendedName>
</protein>
<evidence type="ECO:0000256" key="3">
    <source>
        <dbReference type="SAM" id="MobiDB-lite"/>
    </source>
</evidence>
<dbReference type="SUPFAM" id="SSF103647">
    <property type="entry name" value="TSP type-3 repeat"/>
    <property type="match status" value="1"/>
</dbReference>
<feature type="region of interest" description="Disordered" evidence="3">
    <location>
        <begin position="224"/>
        <end position="258"/>
    </location>
</feature>
<gene>
    <name evidence="5" type="ORF">C3F09_05545</name>
</gene>
<feature type="domain" description="OmpA-like" evidence="4">
    <location>
        <begin position="366"/>
        <end position="481"/>
    </location>
</feature>